<dbReference type="AlphaFoldDB" id="A0A1V6R7F8"/>
<dbReference type="GO" id="GO:0000162">
    <property type="term" value="P:L-tryptophan biosynthetic process"/>
    <property type="evidence" value="ECO:0007669"/>
    <property type="project" value="TreeGrafter"/>
</dbReference>
<evidence type="ECO:0000259" key="5">
    <source>
        <dbReference type="Pfam" id="PF00425"/>
    </source>
</evidence>
<dbReference type="GO" id="GO:0046872">
    <property type="term" value="F:metal ion binding"/>
    <property type="evidence" value="ECO:0007669"/>
    <property type="project" value="UniProtKB-KW"/>
</dbReference>
<dbReference type="Pfam" id="PF00425">
    <property type="entry name" value="Chorismate_bind"/>
    <property type="match status" value="1"/>
</dbReference>
<keyword evidence="2" id="KW-0479">Metal-binding</keyword>
<evidence type="ECO:0000313" key="7">
    <source>
        <dbReference type="Proteomes" id="UP000191518"/>
    </source>
</evidence>
<evidence type="ECO:0000256" key="4">
    <source>
        <dbReference type="ARBA" id="ARBA00023239"/>
    </source>
</evidence>
<feature type="domain" description="Chorismate-utilising enzyme C-terminal" evidence="5">
    <location>
        <begin position="172"/>
        <end position="423"/>
    </location>
</feature>
<dbReference type="InterPro" id="IPR019996">
    <property type="entry name" value="Salicylate_synthase"/>
</dbReference>
<dbReference type="SUPFAM" id="SSF56322">
    <property type="entry name" value="ADC synthase"/>
    <property type="match status" value="1"/>
</dbReference>
<dbReference type="GO" id="GO:0016833">
    <property type="term" value="F:oxo-acid-lyase activity"/>
    <property type="evidence" value="ECO:0007669"/>
    <property type="project" value="InterPro"/>
</dbReference>
<keyword evidence="4" id="KW-0456">Lyase</keyword>
<organism evidence="6 7">
    <name type="scientific">Penicillium vulpinum</name>
    <dbReference type="NCBI Taxonomy" id="29845"/>
    <lineage>
        <taxon>Eukaryota</taxon>
        <taxon>Fungi</taxon>
        <taxon>Dikarya</taxon>
        <taxon>Ascomycota</taxon>
        <taxon>Pezizomycotina</taxon>
        <taxon>Eurotiomycetes</taxon>
        <taxon>Eurotiomycetidae</taxon>
        <taxon>Eurotiales</taxon>
        <taxon>Aspergillaceae</taxon>
        <taxon>Penicillium</taxon>
    </lineage>
</organism>
<protein>
    <recommendedName>
        <fullName evidence="5">Chorismate-utilising enzyme C-terminal domain-containing protein</fullName>
    </recommendedName>
</protein>
<evidence type="ECO:0000256" key="1">
    <source>
        <dbReference type="ARBA" id="ARBA00001946"/>
    </source>
</evidence>
<dbReference type="InterPro" id="IPR005801">
    <property type="entry name" value="ADC_synthase"/>
</dbReference>
<dbReference type="Gene3D" id="3.60.120.10">
    <property type="entry name" value="Anthranilate synthase"/>
    <property type="match status" value="1"/>
</dbReference>
<dbReference type="InterPro" id="IPR015890">
    <property type="entry name" value="Chorismate_C"/>
</dbReference>
<keyword evidence="3" id="KW-0460">Magnesium</keyword>
<accession>A0A1V6R7F8</accession>
<reference evidence="7" key="1">
    <citation type="journal article" date="2017" name="Nat. Microbiol.">
        <title>Global analysis of biosynthetic gene clusters reveals vast potential of secondary metabolite production in Penicillium species.</title>
        <authorList>
            <person name="Nielsen J.C."/>
            <person name="Grijseels S."/>
            <person name="Prigent S."/>
            <person name="Ji B."/>
            <person name="Dainat J."/>
            <person name="Nielsen K.F."/>
            <person name="Frisvad J.C."/>
            <person name="Workman M."/>
            <person name="Nielsen J."/>
        </authorList>
    </citation>
    <scope>NUCLEOTIDE SEQUENCE [LARGE SCALE GENOMIC DNA]</scope>
    <source>
        <strain evidence="7">IBT 29486</strain>
    </source>
</reference>
<gene>
    <name evidence="6" type="ORF">PENVUL_c085G08276</name>
</gene>
<dbReference type="PANTHER" id="PTHR11236:SF48">
    <property type="entry name" value="ISOCHORISMATE SYNTHASE MENF"/>
    <property type="match status" value="1"/>
</dbReference>
<evidence type="ECO:0000313" key="6">
    <source>
        <dbReference type="EMBL" id="OQD97247.1"/>
    </source>
</evidence>
<name>A0A1V6R7F8_9EURO</name>
<comment type="cofactor">
    <cofactor evidence="1">
        <name>Mg(2+)</name>
        <dbReference type="ChEBI" id="CHEBI:18420"/>
    </cofactor>
</comment>
<dbReference type="Proteomes" id="UP000191518">
    <property type="component" value="Unassembled WGS sequence"/>
</dbReference>
<dbReference type="PANTHER" id="PTHR11236">
    <property type="entry name" value="AMINOBENZOATE/ANTHRANILATE SYNTHASE"/>
    <property type="match status" value="1"/>
</dbReference>
<keyword evidence="7" id="KW-1185">Reference proteome</keyword>
<evidence type="ECO:0000256" key="3">
    <source>
        <dbReference type="ARBA" id="ARBA00022842"/>
    </source>
</evidence>
<dbReference type="InterPro" id="IPR019999">
    <property type="entry name" value="Anth_synth_I-like"/>
</dbReference>
<comment type="caution">
    <text evidence="6">The sequence shown here is derived from an EMBL/GenBank/DDBJ whole genome shotgun (WGS) entry which is preliminary data.</text>
</comment>
<dbReference type="EMBL" id="MDYP01000085">
    <property type="protein sequence ID" value="OQD97247.1"/>
    <property type="molecule type" value="Genomic_DNA"/>
</dbReference>
<dbReference type="OrthoDB" id="1865897at2759"/>
<sequence>MSQMSITFTSQADVLETVVEVLSKHKKDDYYAYERGEYWYIGIGSRSSLVIDSKGQTVTVNNESGQESRSIDGSSIADIAREFTNNLTSGFRIFGQAGFNYAAHILEQKYTPGNWPLLALFVPRIELALHRHTITLKGVDEEVKALYDSIQNSTGIPPFQNAQPIHTEDRVNYIERIENALFDISAGYYKKVIPSRTVEIPHKVNMPATLLSGRRSNNPARSFSLNHAGYRATGFSPELVVSVNNRRITTEPLAGTRSNIGTKEEVEKLREELLDDPKEIVEHVISVREAITELQQLCPRDTVKVEDLMSIRTRGSVQHLGSRVTGILSPEKDMWDAFDVLFPSITASGIPKHAALEAIQRLEDQPRELYSGAIIMIEDSESFEAALVLRTVFQDQNRAWIQAGAGVISQSNPQRELMETHEKLASIAPFVILDVPT</sequence>
<dbReference type="GO" id="GO:0008909">
    <property type="term" value="F:isochorismate synthase activity"/>
    <property type="evidence" value="ECO:0007669"/>
    <property type="project" value="InterPro"/>
</dbReference>
<dbReference type="STRING" id="29845.A0A1V6R7F8"/>
<dbReference type="NCBIfam" id="TIGR03494">
    <property type="entry name" value="salicyl_syn"/>
    <property type="match status" value="1"/>
</dbReference>
<evidence type="ECO:0000256" key="2">
    <source>
        <dbReference type="ARBA" id="ARBA00022723"/>
    </source>
</evidence>
<proteinExistence type="predicted"/>